<reference evidence="8" key="1">
    <citation type="journal article" date="2015" name="Nature">
        <title>Complex archaea that bridge the gap between prokaryotes and eukaryotes.</title>
        <authorList>
            <person name="Spang A."/>
            <person name="Saw J.H."/>
            <person name="Jorgensen S.L."/>
            <person name="Zaremba-Niedzwiedzka K."/>
            <person name="Martijn J."/>
            <person name="Lind A.E."/>
            <person name="van Eijk R."/>
            <person name="Schleper C."/>
            <person name="Guy L."/>
            <person name="Ettema T.J."/>
        </authorList>
    </citation>
    <scope>NUCLEOTIDE SEQUENCE</scope>
</reference>
<evidence type="ECO:0000313" key="8">
    <source>
        <dbReference type="EMBL" id="KKK51822.1"/>
    </source>
</evidence>
<dbReference type="AlphaFoldDB" id="A0A0F8W519"/>
<dbReference type="InterPro" id="IPR050833">
    <property type="entry name" value="Poly_Biosynth_Transport"/>
</dbReference>
<evidence type="ECO:0000256" key="5">
    <source>
        <dbReference type="ARBA" id="ARBA00022989"/>
    </source>
</evidence>
<sequence length="321" mass="34396">PLLSYTVGTFAVGIPMALLGMSYWSLVFMQIAEIATSAITLGIVAWPLLPRLGFSRKAFREMLSLGVGFSLSQFSSFLSKNMDRFLIARILGADALGLYSRAAFLSQNAAALFGNIARITTFPALAKLQGERDRLRNAVLKTISLTALLGIPASVFLIIFAPEIVDVLLGAKWQAATLPLACLSAGLYFQLGRRTNNAGLQAIGHPYRILVGQVIAILVILGGVPVASPHGLYAVVLVVIAGFAASFAFSLWQVCRLARLTPLALFASYTIPLGLGVMIGVLGVLVKIVLADWPSLLRLLVLLLRVVVLLCPSVTSPFWVF</sequence>
<dbReference type="GO" id="GO:0005886">
    <property type="term" value="C:plasma membrane"/>
    <property type="evidence" value="ECO:0007669"/>
    <property type="project" value="UniProtKB-SubCell"/>
</dbReference>
<dbReference type="PANTHER" id="PTHR30250:SF10">
    <property type="entry name" value="LIPOPOLYSACCHARIDE BIOSYNTHESIS PROTEIN WZXC"/>
    <property type="match status" value="1"/>
</dbReference>
<evidence type="ECO:0008006" key="9">
    <source>
        <dbReference type="Google" id="ProtNLM"/>
    </source>
</evidence>
<proteinExistence type="inferred from homology"/>
<feature type="transmembrane region" description="Helical" evidence="7">
    <location>
        <begin position="209"/>
        <end position="226"/>
    </location>
</feature>
<evidence type="ECO:0000256" key="3">
    <source>
        <dbReference type="ARBA" id="ARBA00022475"/>
    </source>
</evidence>
<name>A0A0F8W519_9ZZZZ</name>
<feature type="transmembrane region" description="Helical" evidence="7">
    <location>
        <begin position="232"/>
        <end position="252"/>
    </location>
</feature>
<dbReference type="PANTHER" id="PTHR30250">
    <property type="entry name" value="PST FAMILY PREDICTED COLANIC ACID TRANSPORTER"/>
    <property type="match status" value="1"/>
</dbReference>
<comment type="caution">
    <text evidence="8">The sequence shown here is derived from an EMBL/GenBank/DDBJ whole genome shotgun (WGS) entry which is preliminary data.</text>
</comment>
<feature type="non-terminal residue" evidence="8">
    <location>
        <position position="1"/>
    </location>
</feature>
<evidence type="ECO:0000256" key="6">
    <source>
        <dbReference type="ARBA" id="ARBA00023136"/>
    </source>
</evidence>
<feature type="transmembrane region" description="Helical" evidence="7">
    <location>
        <begin position="23"/>
        <end position="49"/>
    </location>
</feature>
<dbReference type="Pfam" id="PF13440">
    <property type="entry name" value="Polysacc_synt_3"/>
    <property type="match status" value="1"/>
</dbReference>
<evidence type="ECO:0000256" key="4">
    <source>
        <dbReference type="ARBA" id="ARBA00022692"/>
    </source>
</evidence>
<feature type="transmembrane region" description="Helical" evidence="7">
    <location>
        <begin position="138"/>
        <end position="161"/>
    </location>
</feature>
<evidence type="ECO:0000256" key="7">
    <source>
        <dbReference type="SAM" id="Phobius"/>
    </source>
</evidence>
<feature type="transmembrane region" description="Helical" evidence="7">
    <location>
        <begin position="173"/>
        <end position="189"/>
    </location>
</feature>
<feature type="transmembrane region" description="Helical" evidence="7">
    <location>
        <begin position="296"/>
        <end position="320"/>
    </location>
</feature>
<evidence type="ECO:0000256" key="2">
    <source>
        <dbReference type="ARBA" id="ARBA00007430"/>
    </source>
</evidence>
<feature type="transmembrane region" description="Helical" evidence="7">
    <location>
        <begin position="264"/>
        <end position="290"/>
    </location>
</feature>
<evidence type="ECO:0000256" key="1">
    <source>
        <dbReference type="ARBA" id="ARBA00004651"/>
    </source>
</evidence>
<keyword evidence="5 7" id="KW-1133">Transmembrane helix</keyword>
<comment type="similarity">
    <text evidence="2">Belongs to the polysaccharide synthase family.</text>
</comment>
<gene>
    <name evidence="8" type="ORF">LCGC14_3111110</name>
</gene>
<protein>
    <recommendedName>
        <fullName evidence="9">Polysaccharide biosynthesis protein C-terminal domain-containing protein</fullName>
    </recommendedName>
</protein>
<accession>A0A0F8W519</accession>
<keyword evidence="4 7" id="KW-0812">Transmembrane</keyword>
<dbReference type="EMBL" id="LAZR01067321">
    <property type="protein sequence ID" value="KKK51822.1"/>
    <property type="molecule type" value="Genomic_DNA"/>
</dbReference>
<comment type="subcellular location">
    <subcellularLocation>
        <location evidence="1">Cell membrane</location>
        <topology evidence="1">Multi-pass membrane protein</topology>
    </subcellularLocation>
</comment>
<organism evidence="8">
    <name type="scientific">marine sediment metagenome</name>
    <dbReference type="NCBI Taxonomy" id="412755"/>
    <lineage>
        <taxon>unclassified sequences</taxon>
        <taxon>metagenomes</taxon>
        <taxon>ecological metagenomes</taxon>
    </lineage>
</organism>
<keyword evidence="3" id="KW-1003">Cell membrane</keyword>
<keyword evidence="6 7" id="KW-0472">Membrane</keyword>